<accession>A0ABP7RCG4</accession>
<keyword evidence="3" id="KW-1185">Reference proteome</keyword>
<reference evidence="3" key="1">
    <citation type="journal article" date="2019" name="Int. J. Syst. Evol. Microbiol.">
        <title>The Global Catalogue of Microorganisms (GCM) 10K type strain sequencing project: providing services to taxonomists for standard genome sequencing and annotation.</title>
        <authorList>
            <consortium name="The Broad Institute Genomics Platform"/>
            <consortium name="The Broad Institute Genome Sequencing Center for Infectious Disease"/>
            <person name="Wu L."/>
            <person name="Ma J."/>
        </authorList>
    </citation>
    <scope>NUCLEOTIDE SEQUENCE [LARGE SCALE GENOMIC DNA]</scope>
    <source>
        <strain evidence="3">JCM 16924</strain>
    </source>
</reference>
<evidence type="ECO:0000256" key="1">
    <source>
        <dbReference type="SAM" id="MobiDB-lite"/>
    </source>
</evidence>
<comment type="caution">
    <text evidence="2">The sequence shown here is derived from an EMBL/GenBank/DDBJ whole genome shotgun (WGS) entry which is preliminary data.</text>
</comment>
<feature type="region of interest" description="Disordered" evidence="1">
    <location>
        <begin position="32"/>
        <end position="59"/>
    </location>
</feature>
<organism evidence="2 3">
    <name type="scientific">Streptomyces plumbiresistens</name>
    <dbReference type="NCBI Taxonomy" id="511811"/>
    <lineage>
        <taxon>Bacteria</taxon>
        <taxon>Bacillati</taxon>
        <taxon>Actinomycetota</taxon>
        <taxon>Actinomycetes</taxon>
        <taxon>Kitasatosporales</taxon>
        <taxon>Streptomycetaceae</taxon>
        <taxon>Streptomyces</taxon>
    </lineage>
</organism>
<name>A0ABP7RCG4_9ACTN</name>
<dbReference type="Proteomes" id="UP001500456">
    <property type="component" value="Unassembled WGS sequence"/>
</dbReference>
<dbReference type="EMBL" id="BAAAZX010000009">
    <property type="protein sequence ID" value="GAA3995691.1"/>
    <property type="molecule type" value="Genomic_DNA"/>
</dbReference>
<evidence type="ECO:0000313" key="3">
    <source>
        <dbReference type="Proteomes" id="UP001500456"/>
    </source>
</evidence>
<gene>
    <name evidence="2" type="ORF">GCM10022232_35190</name>
</gene>
<evidence type="ECO:0000313" key="2">
    <source>
        <dbReference type="EMBL" id="GAA3995691.1"/>
    </source>
</evidence>
<proteinExistence type="predicted"/>
<protein>
    <submittedName>
        <fullName evidence="2">Uncharacterized protein</fullName>
    </submittedName>
</protein>
<sequence length="59" mass="6027">MISPYVIGADGRRTAPTALPTVPLQLPIMNTEHDARGPNGTDRLAAVDGGAASTRQAVG</sequence>